<evidence type="ECO:0000256" key="2">
    <source>
        <dbReference type="SAM" id="Phobius"/>
    </source>
</evidence>
<evidence type="ECO:0000313" key="4">
    <source>
        <dbReference type="Proteomes" id="UP001321498"/>
    </source>
</evidence>
<proteinExistence type="predicted"/>
<keyword evidence="2" id="KW-0472">Membrane</keyword>
<feature type="region of interest" description="Disordered" evidence="1">
    <location>
        <begin position="110"/>
        <end position="161"/>
    </location>
</feature>
<organism evidence="3 4">
    <name type="scientific">Naasia aerilata</name>
    <dbReference type="NCBI Taxonomy" id="1162966"/>
    <lineage>
        <taxon>Bacteria</taxon>
        <taxon>Bacillati</taxon>
        <taxon>Actinomycetota</taxon>
        <taxon>Actinomycetes</taxon>
        <taxon>Micrococcales</taxon>
        <taxon>Microbacteriaceae</taxon>
        <taxon>Naasia</taxon>
    </lineage>
</organism>
<feature type="transmembrane region" description="Helical" evidence="2">
    <location>
        <begin position="200"/>
        <end position="223"/>
    </location>
</feature>
<dbReference type="Proteomes" id="UP001321498">
    <property type="component" value="Chromosome"/>
</dbReference>
<feature type="compositionally biased region" description="Polar residues" evidence="1">
    <location>
        <begin position="110"/>
        <end position="122"/>
    </location>
</feature>
<sequence>MLIPGGTADATFWVRNSSAAPADLRIAIADATATASAFIESLTLQAATPTTPAGAAVPLSGGDCTPVLTGEILPAGATTQVHIVLAMSPDSDNAGQGATADARLAVSLSETTGGTSLPPNCDTTTGTPTTTGGTTADGTSGGTGAGTDTAASRTAESSGSEVAILAAPSGAAVDSGSAGTATESAPALTLPTLPFAGQPAMLPGLLAGLGILAAAVAAFILVLRRRRTE</sequence>
<protein>
    <recommendedName>
        <fullName evidence="5">Gram-positive cocci surface proteins LPxTG domain-containing protein</fullName>
    </recommendedName>
</protein>
<dbReference type="RefSeq" id="WP_286276170.1">
    <property type="nucleotide sequence ID" value="NZ_AP027731.1"/>
</dbReference>
<keyword evidence="2" id="KW-1133">Transmembrane helix</keyword>
<evidence type="ECO:0000256" key="1">
    <source>
        <dbReference type="SAM" id="MobiDB-lite"/>
    </source>
</evidence>
<keyword evidence="2" id="KW-0812">Transmembrane</keyword>
<evidence type="ECO:0000313" key="3">
    <source>
        <dbReference type="EMBL" id="BDZ46068.1"/>
    </source>
</evidence>
<accession>A0ABM8GCT9</accession>
<reference evidence="4" key="1">
    <citation type="journal article" date="2019" name="Int. J. Syst. Evol. Microbiol.">
        <title>The Global Catalogue of Microorganisms (GCM) 10K type strain sequencing project: providing services to taxonomists for standard genome sequencing and annotation.</title>
        <authorList>
            <consortium name="The Broad Institute Genomics Platform"/>
            <consortium name="The Broad Institute Genome Sequencing Center for Infectious Disease"/>
            <person name="Wu L."/>
            <person name="Ma J."/>
        </authorList>
    </citation>
    <scope>NUCLEOTIDE SEQUENCE [LARGE SCALE GENOMIC DNA]</scope>
    <source>
        <strain evidence="4">NBRC 108725</strain>
    </source>
</reference>
<keyword evidence="4" id="KW-1185">Reference proteome</keyword>
<feature type="compositionally biased region" description="Low complexity" evidence="1">
    <location>
        <begin position="146"/>
        <end position="155"/>
    </location>
</feature>
<evidence type="ECO:0008006" key="5">
    <source>
        <dbReference type="Google" id="ProtNLM"/>
    </source>
</evidence>
<gene>
    <name evidence="3" type="ORF">GCM10025866_19770</name>
</gene>
<name>A0ABM8GCT9_9MICO</name>
<dbReference type="EMBL" id="AP027731">
    <property type="protein sequence ID" value="BDZ46068.1"/>
    <property type="molecule type" value="Genomic_DNA"/>
</dbReference>
<feature type="compositionally biased region" description="Low complexity" evidence="1">
    <location>
        <begin position="123"/>
        <end position="138"/>
    </location>
</feature>